<dbReference type="InterPro" id="IPR001584">
    <property type="entry name" value="Integrase_cat-core"/>
</dbReference>
<evidence type="ECO:0000313" key="4">
    <source>
        <dbReference type="EMBL" id="CAK9069250.1"/>
    </source>
</evidence>
<feature type="compositionally biased region" description="Polar residues" evidence="1">
    <location>
        <begin position="1521"/>
        <end position="1531"/>
    </location>
</feature>
<evidence type="ECO:0000259" key="3">
    <source>
        <dbReference type="PROSITE" id="PS50994"/>
    </source>
</evidence>
<dbReference type="SUPFAM" id="SSF53098">
    <property type="entry name" value="Ribonuclease H-like"/>
    <property type="match status" value="1"/>
</dbReference>
<feature type="compositionally biased region" description="Basic and acidic residues" evidence="1">
    <location>
        <begin position="770"/>
        <end position="779"/>
    </location>
</feature>
<keyword evidence="5" id="KW-1185">Reference proteome</keyword>
<feature type="transmembrane region" description="Helical" evidence="2">
    <location>
        <begin position="1605"/>
        <end position="1626"/>
    </location>
</feature>
<dbReference type="PROSITE" id="PS50994">
    <property type="entry name" value="INTEGRASE"/>
    <property type="match status" value="1"/>
</dbReference>
<accession>A0ABP0NZN2</accession>
<dbReference type="InterPro" id="IPR021134">
    <property type="entry name" value="Bestrophin-like"/>
</dbReference>
<keyword evidence="2" id="KW-1133">Transmembrane helix</keyword>
<dbReference type="Gene3D" id="3.30.420.10">
    <property type="entry name" value="Ribonuclease H-like superfamily/Ribonuclease H"/>
    <property type="match status" value="1"/>
</dbReference>
<feature type="compositionally biased region" description="Polar residues" evidence="1">
    <location>
        <begin position="781"/>
        <end position="797"/>
    </location>
</feature>
<organism evidence="4 5">
    <name type="scientific">Durusdinium trenchii</name>
    <dbReference type="NCBI Taxonomy" id="1381693"/>
    <lineage>
        <taxon>Eukaryota</taxon>
        <taxon>Sar</taxon>
        <taxon>Alveolata</taxon>
        <taxon>Dinophyceae</taxon>
        <taxon>Suessiales</taxon>
        <taxon>Symbiodiniaceae</taxon>
        <taxon>Durusdinium</taxon>
    </lineage>
</organism>
<proteinExistence type="predicted"/>
<dbReference type="Proteomes" id="UP001642484">
    <property type="component" value="Unassembled WGS sequence"/>
</dbReference>
<dbReference type="EMBL" id="CAXAMN010022428">
    <property type="protein sequence ID" value="CAK9069250.1"/>
    <property type="molecule type" value="Genomic_DNA"/>
</dbReference>
<reference evidence="4 5" key="1">
    <citation type="submission" date="2024-02" db="EMBL/GenBank/DDBJ databases">
        <authorList>
            <person name="Chen Y."/>
            <person name="Shah S."/>
            <person name="Dougan E. K."/>
            <person name="Thang M."/>
            <person name="Chan C."/>
        </authorList>
    </citation>
    <scope>NUCLEOTIDE SEQUENCE [LARGE SCALE GENOMIC DNA]</scope>
</reference>
<keyword evidence="2" id="KW-0812">Transmembrane</keyword>
<feature type="transmembrane region" description="Helical" evidence="2">
    <location>
        <begin position="1700"/>
        <end position="1719"/>
    </location>
</feature>
<gene>
    <name evidence="4" type="ORF">CCMP2556_LOCUS34044</name>
</gene>
<dbReference type="Pfam" id="PF07727">
    <property type="entry name" value="RVT_2"/>
    <property type="match status" value="1"/>
</dbReference>
<comment type="caution">
    <text evidence="4">The sequence shown here is derived from an EMBL/GenBank/DDBJ whole genome shotgun (WGS) entry which is preliminary data.</text>
</comment>
<dbReference type="Pfam" id="PF01062">
    <property type="entry name" value="Bestrophin"/>
    <property type="match status" value="1"/>
</dbReference>
<feature type="region of interest" description="Disordered" evidence="1">
    <location>
        <begin position="1503"/>
        <end position="1531"/>
    </location>
</feature>
<feature type="transmembrane region" description="Helical" evidence="2">
    <location>
        <begin position="1670"/>
        <end position="1688"/>
    </location>
</feature>
<feature type="region of interest" description="Disordered" evidence="1">
    <location>
        <begin position="720"/>
        <end position="868"/>
    </location>
</feature>
<evidence type="ECO:0000256" key="2">
    <source>
        <dbReference type="SAM" id="Phobius"/>
    </source>
</evidence>
<feature type="region of interest" description="Disordered" evidence="1">
    <location>
        <begin position="2037"/>
        <end position="2088"/>
    </location>
</feature>
<name>A0ABP0NZN2_9DINO</name>
<feature type="compositionally biased region" description="Acidic residues" evidence="1">
    <location>
        <begin position="732"/>
        <end position="742"/>
    </location>
</feature>
<evidence type="ECO:0000313" key="5">
    <source>
        <dbReference type="Proteomes" id="UP001642484"/>
    </source>
</evidence>
<dbReference type="InterPro" id="IPR013103">
    <property type="entry name" value="RVT_2"/>
</dbReference>
<dbReference type="InterPro" id="IPR012337">
    <property type="entry name" value="RNaseH-like_sf"/>
</dbReference>
<dbReference type="InterPro" id="IPR036397">
    <property type="entry name" value="RNaseH_sf"/>
</dbReference>
<feature type="domain" description="Integrase catalytic" evidence="3">
    <location>
        <begin position="453"/>
        <end position="634"/>
    </location>
</feature>
<feature type="compositionally biased region" description="Basic residues" evidence="1">
    <location>
        <begin position="2048"/>
        <end position="2057"/>
    </location>
</feature>
<protein>
    <recommendedName>
        <fullName evidence="3">Integrase catalytic domain-containing protein</fullName>
    </recommendedName>
</protein>
<evidence type="ECO:0000256" key="1">
    <source>
        <dbReference type="SAM" id="MobiDB-lite"/>
    </source>
</evidence>
<keyword evidence="2" id="KW-0472">Membrane</keyword>
<sequence>MISIRAVQGWNLRVLQPIDIRYGINLRRRIMRRWLLQKLRQWNPRLAIVEMPCTPWSILQRNVNYRDYPFELDQLQEEDRPFVRLVKQVFDSQRSRGGHALVENPATADSWQEPEFQELRQKYWETTSCMCRFGMVGQHGLPLLKRVRWMATDETFVYYLNKQCTGDRQHEKVEGKNTALSACYPPDVGDTIIKAYLEVVQREDFGTHYDWQVMETRHVNYVDVNRTVEEWRPLLAQAEEILARRVQASCFLDITSDLYQKVIPLVPWQILNIQIAHLPKAKRVRPGLENTHRCSVLLLNDNEVLIETEHLPTAQAPRERFITPVRVAIFIHGHAPGEPHEPVPARVQPEPPPLREGEVVEDPLDEHVEQGMAEQGLVRQDYASGECWFIGPPLRHEQRRLAPSLVRMHRNLGHPRTEDFVRALAQHGKIDPEAVALARRLRCASCERTKRPLPPRPTSLKAVGSFNDKVCLDVVFLHDVDEVKHTYLHVLDPAGGFYVFCWIPSRNPEDVLDNFNKVWASWAGLPRSIWADQDGAFQGAFAQTLQAHGVELDYVPAEAHWQAGEVEAYNRAFRYTVNKIIDEKQLAGDSSMQLLGTLVGSAMNDKVRACGASASQWVFGRNPRVPEALLGPDGQLEVLQGMEQDEQLRLVKKKKGKILQPGWFRGTIVGPHKGDEAQSNYWVASGGKLILVSKEQLRPTYGTERWKIDEEALQNLLDDFPDEFHNGRDGEPPDEVVPDENEEIHVPVFEADADDLGVEEYTPSLPPEGDGQRPDELPAHENSSPSAPSVGTNTTHPHPSMREDRAPGTPIHGLLRRPEPLPEAIPIDDPHFDEEMALPPPEVAEPVEKKARLEEPDEPEDNHYPANERLPVYDTELYSEPRGALWGVRMRLQVKGNDAVRWVAQTRKQQKALEKEIPWRDAPTMTRLGLLLILQICASHDGWFLFNSDITGAFLQGDQSLASRKEPLYLRQPREGLPGLLPGQLLLVVRGIFGLANSPRLFWRRLRDTLLTMGFVQSRLDRAVFTYYRRGRLILVLGAHVDDLIVTGKPTEADAILEELKKTFDFGSWADSRQDEVLEYGGKQITKENGIVKLTQKKFIQASSTTKIPKWRASTPNAPLLPQEHTELRSLGGCLHWLVGQTRPDLAAATSLYMSGQPTVSNLIQLNKLVIEAQSTADWGLMFRPIPMEQAKFIAFSDSSWANAAELKSQAGLLVFLAGSGVDSLEGDFASLLDWRSHRIRRQCLSTLASETMAMDAVTDCRSLYDILIKDGPLASTQEKRLAIDIGGLKETANEFDPEGEKLSSVSRRSTQALEFLPVQATLRCEADAEAKYDWWSRVVPEVGLETGLRATSNLISARLVHQDPKVRRDPSTSRQLYEEMAGCDRAWQRTDYVAIWLGIGPRWLVFLCEATDDAMQHSLLSGDALQKRIKLIMSLGGGFLCNSSGVAEDEATERFRDRRPTKSVPGSGVDLYSLTFDTGWRLMEFAALLKLARVQPLPIRPGKDATQTVDVDEEERSRSRSPTTIGQTPGQVKLLQRVGGQCGDICCALKLSSRKAQGQQALLQLPGWNLGNLEQTQVLDDPADEASGRSSKGLQHLDRRQVRLVMLLIFAGLVAACGGFVYLSIRGSECFADIDLSNQMSYRTQGLVSWMTLLCFEKTVWRSKALHTMILRFMAWTLFVTLLEFLLVADPSSVDPLKFSEITTVMTVFVSLLLGFFITNSVARWTSCVESFLGLFEAIRALQMQLHALGVSIVKIDRPVRYGLVSAWLLDRTLREDRREGLPDRIWDQLIELKDPLLHVTDKELEDLKKMADPAIQIWVWVASFLGSLAQEGEIPPMASPIYGRLLQIVKSAQDSMKQIRAVREVQVPYVYTHTLAAVVHVSNMLCATSMGLTLGSCLGSILAHIDSRLTLYGVQPQPNHSADTDFQVLIIQFLKCFFAPVLYQAFLEIGFCVSTPFGAGAESARLPIDDLLEGWLEDLKHANRMAVAPPGWEAPCFKGRAAATTGPGSPAVPSLKRVEEARGEAKSQVVDALDVASLTPQASPRTGKKSPRSALRRAATSGGVMMPEAEAESEPELRRAAASGTF</sequence>
<feature type="compositionally biased region" description="Basic and acidic residues" evidence="1">
    <location>
        <begin position="722"/>
        <end position="731"/>
    </location>
</feature>